<organism evidence="1 2">
    <name type="scientific">Marinactinospora rubrisoli</name>
    <dbReference type="NCBI Taxonomy" id="2715399"/>
    <lineage>
        <taxon>Bacteria</taxon>
        <taxon>Bacillati</taxon>
        <taxon>Actinomycetota</taxon>
        <taxon>Actinomycetes</taxon>
        <taxon>Streptosporangiales</taxon>
        <taxon>Nocardiopsidaceae</taxon>
        <taxon>Marinactinospora</taxon>
    </lineage>
</organism>
<comment type="caution">
    <text evidence="1">The sequence shown here is derived from an EMBL/GenBank/DDBJ whole genome shotgun (WGS) entry which is preliminary data.</text>
</comment>
<name>A0ABW2KMZ0_9ACTN</name>
<keyword evidence="2" id="KW-1185">Reference proteome</keyword>
<dbReference type="Proteomes" id="UP001596540">
    <property type="component" value="Unassembled WGS sequence"/>
</dbReference>
<proteinExistence type="predicted"/>
<evidence type="ECO:0000313" key="2">
    <source>
        <dbReference type="Proteomes" id="UP001596540"/>
    </source>
</evidence>
<reference evidence="2" key="1">
    <citation type="journal article" date="2019" name="Int. J. Syst. Evol. Microbiol.">
        <title>The Global Catalogue of Microorganisms (GCM) 10K type strain sequencing project: providing services to taxonomists for standard genome sequencing and annotation.</title>
        <authorList>
            <consortium name="The Broad Institute Genomics Platform"/>
            <consortium name="The Broad Institute Genome Sequencing Center for Infectious Disease"/>
            <person name="Wu L."/>
            <person name="Ma J."/>
        </authorList>
    </citation>
    <scope>NUCLEOTIDE SEQUENCE [LARGE SCALE GENOMIC DNA]</scope>
    <source>
        <strain evidence="2">CGMCC 4.7382</strain>
    </source>
</reference>
<evidence type="ECO:0000313" key="1">
    <source>
        <dbReference type="EMBL" id="MFC7330804.1"/>
    </source>
</evidence>
<dbReference type="EMBL" id="JBHTBH010000014">
    <property type="protein sequence ID" value="MFC7330804.1"/>
    <property type="molecule type" value="Genomic_DNA"/>
</dbReference>
<dbReference type="RefSeq" id="WP_379873451.1">
    <property type="nucleotide sequence ID" value="NZ_JBHTBH010000014.1"/>
</dbReference>
<accession>A0ABW2KMZ0</accession>
<protein>
    <submittedName>
        <fullName evidence="1">Uncharacterized protein</fullName>
    </submittedName>
</protein>
<sequence>MNDPTVQYDVTEQVTDALASALSFTPRITERIVGNVAHQAAAAALHEVADILRERAREHYRPLGRYEIADALEVEADRLADERPGLPGA</sequence>
<gene>
    <name evidence="1" type="ORF">ACFQRF_24015</name>
</gene>